<dbReference type="SUPFAM" id="SSF102405">
    <property type="entry name" value="MCP/YpsA-like"/>
    <property type="match status" value="1"/>
</dbReference>
<keyword evidence="1" id="KW-0203">Cytokinin biosynthesis</keyword>
<accession>A0ABV3LX12</accession>
<dbReference type="Gene3D" id="3.40.50.450">
    <property type="match status" value="1"/>
</dbReference>
<comment type="caution">
    <text evidence="3">The sequence shown here is derived from an EMBL/GenBank/DDBJ whole genome shotgun (WGS) entry which is preliminary data.</text>
</comment>
<dbReference type="Pfam" id="PF03641">
    <property type="entry name" value="Lysine_decarbox"/>
    <property type="match status" value="1"/>
</dbReference>
<evidence type="ECO:0000256" key="2">
    <source>
        <dbReference type="SAM" id="MobiDB-lite"/>
    </source>
</evidence>
<dbReference type="InterPro" id="IPR005269">
    <property type="entry name" value="LOG"/>
</dbReference>
<dbReference type="Proteomes" id="UP001553843">
    <property type="component" value="Unassembled WGS sequence"/>
</dbReference>
<organism evidence="3 4">
    <name type="scientific">Streptomyces huasconensis</name>
    <dbReference type="NCBI Taxonomy" id="1854574"/>
    <lineage>
        <taxon>Bacteria</taxon>
        <taxon>Bacillati</taxon>
        <taxon>Actinomycetota</taxon>
        <taxon>Actinomycetes</taxon>
        <taxon>Kitasatosporales</taxon>
        <taxon>Streptomycetaceae</taxon>
        <taxon>Streptomyces</taxon>
    </lineage>
</organism>
<feature type="region of interest" description="Disordered" evidence="2">
    <location>
        <begin position="1"/>
        <end position="35"/>
    </location>
</feature>
<dbReference type="EMBL" id="JBEYRS010000007">
    <property type="protein sequence ID" value="MEW2363987.1"/>
    <property type="molecule type" value="Genomic_DNA"/>
</dbReference>
<keyword evidence="4" id="KW-1185">Reference proteome</keyword>
<evidence type="ECO:0000313" key="4">
    <source>
        <dbReference type="Proteomes" id="UP001553843"/>
    </source>
</evidence>
<dbReference type="PANTHER" id="PTHR31223">
    <property type="entry name" value="LOG FAMILY PROTEIN YJL055W"/>
    <property type="match status" value="1"/>
</dbReference>
<dbReference type="EC" id="3.2.2.n1" evidence="1"/>
<comment type="similarity">
    <text evidence="1">Belongs to the LOG family.</text>
</comment>
<comment type="catalytic activity">
    <reaction evidence="1">
        <text>N(6)-(dimethylallyl)adenosine 5'-phosphate + H2O = N(6)-dimethylallyladenine + D-ribose 5-phosphate</text>
        <dbReference type="Rhea" id="RHEA:48560"/>
        <dbReference type="ChEBI" id="CHEBI:15377"/>
        <dbReference type="ChEBI" id="CHEBI:17660"/>
        <dbReference type="ChEBI" id="CHEBI:57526"/>
        <dbReference type="ChEBI" id="CHEBI:78346"/>
        <dbReference type="EC" id="3.2.2.n1"/>
    </reaction>
</comment>
<evidence type="ECO:0000313" key="3">
    <source>
        <dbReference type="EMBL" id="MEW2363987.1"/>
    </source>
</evidence>
<dbReference type="RefSeq" id="WP_359780203.1">
    <property type="nucleotide sequence ID" value="NZ_JBEYRR010000007.1"/>
</dbReference>
<dbReference type="NCBIfam" id="TIGR00730">
    <property type="entry name" value="Rossman fold protein, TIGR00730 family"/>
    <property type="match status" value="1"/>
</dbReference>
<protein>
    <recommendedName>
        <fullName evidence="1">Cytokinin riboside 5'-monophosphate phosphoribohydrolase</fullName>
        <ecNumber evidence="1">3.2.2.n1</ecNumber>
    </recommendedName>
</protein>
<comment type="catalytic activity">
    <reaction evidence="1">
        <text>9-ribosyl-trans-zeatin 5'-phosphate + H2O = trans-zeatin + D-ribose 5-phosphate</text>
        <dbReference type="Rhea" id="RHEA:48564"/>
        <dbReference type="ChEBI" id="CHEBI:15377"/>
        <dbReference type="ChEBI" id="CHEBI:16522"/>
        <dbReference type="ChEBI" id="CHEBI:78346"/>
        <dbReference type="ChEBI" id="CHEBI:87947"/>
        <dbReference type="EC" id="3.2.2.n1"/>
    </reaction>
</comment>
<dbReference type="InterPro" id="IPR031100">
    <property type="entry name" value="LOG_fam"/>
</dbReference>
<reference evidence="3 4" key="1">
    <citation type="submission" date="2024-06" db="EMBL/GenBank/DDBJ databases">
        <title>The Natural Products Discovery Center: Release of the First 8490 Sequenced Strains for Exploring Actinobacteria Biosynthetic Diversity.</title>
        <authorList>
            <person name="Kalkreuter E."/>
            <person name="Kautsar S.A."/>
            <person name="Yang D."/>
            <person name="Bader C.D."/>
            <person name="Teijaro C.N."/>
            <person name="Fluegel L."/>
            <person name="Davis C.M."/>
            <person name="Simpson J.R."/>
            <person name="Lauterbach L."/>
            <person name="Steele A.D."/>
            <person name="Gui C."/>
            <person name="Meng S."/>
            <person name="Li G."/>
            <person name="Viehrig K."/>
            <person name="Ye F."/>
            <person name="Su P."/>
            <person name="Kiefer A.F."/>
            <person name="Nichols A."/>
            <person name="Cepeda A.J."/>
            <person name="Yan W."/>
            <person name="Fan B."/>
            <person name="Jiang Y."/>
            <person name="Adhikari A."/>
            <person name="Zheng C.-J."/>
            <person name="Schuster L."/>
            <person name="Cowan T.M."/>
            <person name="Smanski M.J."/>
            <person name="Chevrette M.G."/>
            <person name="De Carvalho L.P.S."/>
            <person name="Shen B."/>
        </authorList>
    </citation>
    <scope>NUCLEOTIDE SEQUENCE [LARGE SCALE GENOMIC DNA]</scope>
    <source>
        <strain evidence="3 4">NPDC047833</strain>
    </source>
</reference>
<sequence>MPQEGRTPTGREGPQTESSPGSDPGDFSAPQRPQDEGSALRSLCVFCGAGTGARPSHTQLAAQLGRACARQGIRVVYGAGGVGVMGALSDAVLAEKGKIVGVIPQALMDREYGRTDLTDLRIVQSMHARKALMHRLSDAFIALPGGYGTLEELFEITAWAQLRLHQKPIVLLDSDGFFEPLRRILDHARDEGFISPTDRLLVQHASSVKDALHKAARLPYASAAAEGAPTLTLDQT</sequence>
<gene>
    <name evidence="3" type="ORF">AB0887_18860</name>
</gene>
<name>A0ABV3LX12_9ACTN</name>
<evidence type="ECO:0000256" key="1">
    <source>
        <dbReference type="RuleBase" id="RU363015"/>
    </source>
</evidence>
<proteinExistence type="inferred from homology"/>
<keyword evidence="1" id="KW-0378">Hydrolase</keyword>